<comment type="catalytic activity">
    <reaction evidence="1 11">
        <text>S-ubiquitinyl-[E2 ubiquitin-conjugating enzyme]-L-cysteine + [acceptor protein]-L-lysine = [E2 ubiquitin-conjugating enzyme]-L-cysteine + N(6)-ubiquitinyl-[acceptor protein]-L-lysine.</text>
        <dbReference type="EC" id="2.3.2.27"/>
    </reaction>
</comment>
<dbReference type="PROSITE" id="PS50089">
    <property type="entry name" value="ZF_RING_2"/>
    <property type="match status" value="1"/>
</dbReference>
<dbReference type="AlphaFoldDB" id="A0AAN8KBE5"/>
<dbReference type="InterPro" id="IPR039396">
    <property type="entry name" value="Deltex_C"/>
</dbReference>
<evidence type="ECO:0000313" key="15">
    <source>
        <dbReference type="EMBL" id="KAK6192866.1"/>
    </source>
</evidence>
<keyword evidence="7 10" id="KW-0863">Zinc-finger</keyword>
<feature type="compositionally biased region" description="Polar residues" evidence="12">
    <location>
        <begin position="226"/>
        <end position="244"/>
    </location>
</feature>
<feature type="domain" description="RING-type" evidence="13">
    <location>
        <begin position="663"/>
        <end position="720"/>
    </location>
</feature>
<keyword evidence="6" id="KW-0677">Repeat</keyword>
<dbReference type="Pfam" id="PF18102">
    <property type="entry name" value="DTC"/>
    <property type="match status" value="1"/>
</dbReference>
<dbReference type="GO" id="GO:0007219">
    <property type="term" value="P:Notch signaling pathway"/>
    <property type="evidence" value="ECO:0007669"/>
    <property type="project" value="UniProtKB-KW"/>
</dbReference>
<dbReference type="InterPro" id="IPR018123">
    <property type="entry name" value="WWE-dom_subgr"/>
</dbReference>
<evidence type="ECO:0000256" key="2">
    <source>
        <dbReference type="ARBA" id="ARBA00004906"/>
    </source>
</evidence>
<evidence type="ECO:0000256" key="8">
    <source>
        <dbReference type="ARBA" id="ARBA00022833"/>
    </source>
</evidence>
<evidence type="ECO:0000256" key="5">
    <source>
        <dbReference type="ARBA" id="ARBA00022723"/>
    </source>
</evidence>
<sequence>MAASTSNLSRPTSSSFNFGVIFWEWLEDNGKWHPYDPDVVGYIEQNYGKANSISLGVIDTALSLYKIDFSTNPMCQIRLDSGRTRCIRRKVYPMTNPTSHQIIWKWESDYPGFWNTYDFEVSSLIEDVYCSQRTPFIDLSQPPLQMPYFIDLKNLQQVRIETSKCRSIRREKLKTPYPVCSSLGNQQHQQSSHVISNINHSSGLSHPQAVPILNSISNSGSSHSHQAMSNLNRGGSGSSHQQAMSNLNSGSSGSSHPHHAMSNLNSGGSGSSHPHQAMSNLNSGGSGLSHQQAMSNLNSGSSGSPHPHHAMSNFNSGSSGSSHPHQAMSNLNSGSSGSSHPHQAMSTLNRGGNGSSHPRQVMSNLNSGSSCGSSNSHHAMSNLNSCSLSHQMISNASQSLSSNTNNNVYGNQGHTMTSTTRKRPLTQFDSSDSDDDSTSNDIGIRKLRPKKSKNSAMPVSSHMNPMPSTSTFPRTSAQPSSIQLQQNFYSSQPQHIPGMMTASPFLNSLSSVNGSSLAVSNGPLTRQQLSLLQYPGSVHVPGVSNNMLPAGPVHSSNQYPSVTNNMMNLKSHGSKISPVVSNITNVLTSPIVPGAFSHQPVSLHGNFQQSAYSLPTPNPQTSTFSAKGHIVLPKLKKSKGKSGADMPHQYFKAVLKPSDAEDCCICCEKLNSESDYGKSNHAEGEVVSLSLCAHMFHRQCLRAMYDSGPKDGSLQCPNCKKIHGFKHGICPAGEMHFWTIPESLPGYDGCCTICVKYFIRPGTQGHEHPNPGRKFSARGFPRIGYLPDNEKGRKILQLFTIAWQRRVMFTIGSSSTTGETDTVTWNEIHHKTEFGSNESGHGYPDPNYLDNVLLELAIQGVTEDDLTSTGI</sequence>
<dbReference type="SUPFAM" id="SSF57850">
    <property type="entry name" value="RING/U-box"/>
    <property type="match status" value="1"/>
</dbReference>
<dbReference type="InterPro" id="IPR039399">
    <property type="entry name" value="Deltex_C_sf"/>
</dbReference>
<dbReference type="InterPro" id="IPR037197">
    <property type="entry name" value="WWE_dom_sf"/>
</dbReference>
<evidence type="ECO:0000256" key="6">
    <source>
        <dbReference type="ARBA" id="ARBA00022737"/>
    </source>
</evidence>
<name>A0AAN8KBE5_PATCE</name>
<accession>A0AAN8KBE5</accession>
<evidence type="ECO:0000256" key="1">
    <source>
        <dbReference type="ARBA" id="ARBA00000900"/>
    </source>
</evidence>
<comment type="caution">
    <text evidence="15">The sequence shown here is derived from an EMBL/GenBank/DDBJ whole genome shotgun (WGS) entry which is preliminary data.</text>
</comment>
<dbReference type="SMART" id="SM00678">
    <property type="entry name" value="WWE"/>
    <property type="match status" value="2"/>
</dbReference>
<feature type="region of interest" description="Disordered" evidence="12">
    <location>
        <begin position="179"/>
        <end position="379"/>
    </location>
</feature>
<evidence type="ECO:0000256" key="10">
    <source>
        <dbReference type="PROSITE-ProRule" id="PRU00175"/>
    </source>
</evidence>
<dbReference type="InterPro" id="IPR013083">
    <property type="entry name" value="Znf_RING/FYVE/PHD"/>
</dbReference>
<proteinExistence type="inferred from homology"/>
<evidence type="ECO:0000256" key="3">
    <source>
        <dbReference type="ARBA" id="ARBA00009413"/>
    </source>
</evidence>
<gene>
    <name evidence="15" type="ORF">SNE40_004264</name>
</gene>
<dbReference type="Proteomes" id="UP001347796">
    <property type="component" value="Unassembled WGS sequence"/>
</dbReference>
<feature type="domain" description="WWE" evidence="14">
    <location>
        <begin position="7"/>
        <end position="89"/>
    </location>
</feature>
<dbReference type="PROSITE" id="PS50918">
    <property type="entry name" value="WWE"/>
    <property type="match status" value="2"/>
</dbReference>
<dbReference type="GO" id="GO:0008270">
    <property type="term" value="F:zinc ion binding"/>
    <property type="evidence" value="ECO:0007669"/>
    <property type="project" value="UniProtKB-KW"/>
</dbReference>
<evidence type="ECO:0000256" key="9">
    <source>
        <dbReference type="ARBA" id="ARBA00022976"/>
    </source>
</evidence>
<keyword evidence="9" id="KW-0914">Notch signaling pathway</keyword>
<keyword evidence="16" id="KW-1185">Reference proteome</keyword>
<evidence type="ECO:0000256" key="7">
    <source>
        <dbReference type="ARBA" id="ARBA00022771"/>
    </source>
</evidence>
<feature type="compositionally biased region" description="Low complexity" evidence="12">
    <location>
        <begin position="363"/>
        <end position="376"/>
    </location>
</feature>
<feature type="compositionally biased region" description="Low complexity" evidence="12">
    <location>
        <begin position="293"/>
        <end position="322"/>
    </location>
</feature>
<organism evidence="15 16">
    <name type="scientific">Patella caerulea</name>
    <name type="common">Rayed Mediterranean limpet</name>
    <dbReference type="NCBI Taxonomy" id="87958"/>
    <lineage>
        <taxon>Eukaryota</taxon>
        <taxon>Metazoa</taxon>
        <taxon>Spiralia</taxon>
        <taxon>Lophotrochozoa</taxon>
        <taxon>Mollusca</taxon>
        <taxon>Gastropoda</taxon>
        <taxon>Patellogastropoda</taxon>
        <taxon>Patelloidea</taxon>
        <taxon>Patellidae</taxon>
        <taxon>Patella</taxon>
    </lineage>
</organism>
<feature type="compositionally biased region" description="Polar residues" evidence="12">
    <location>
        <begin position="340"/>
        <end position="362"/>
    </location>
</feature>
<evidence type="ECO:0000259" key="14">
    <source>
        <dbReference type="PROSITE" id="PS50918"/>
    </source>
</evidence>
<dbReference type="EMBL" id="JAZGQO010000002">
    <property type="protein sequence ID" value="KAK6192866.1"/>
    <property type="molecule type" value="Genomic_DNA"/>
</dbReference>
<comment type="pathway">
    <text evidence="2 11">Protein modification; protein ubiquitination.</text>
</comment>
<feature type="domain" description="WWE" evidence="14">
    <location>
        <begin position="90"/>
        <end position="170"/>
    </location>
</feature>
<feature type="compositionally biased region" description="Polar residues" evidence="12">
    <location>
        <begin position="398"/>
        <end position="419"/>
    </location>
</feature>
<dbReference type="Pfam" id="PF02825">
    <property type="entry name" value="WWE"/>
    <property type="match status" value="2"/>
</dbReference>
<feature type="compositionally biased region" description="Low complexity" evidence="12">
    <location>
        <begin position="214"/>
        <end position="225"/>
    </location>
</feature>
<dbReference type="InterPro" id="IPR039398">
    <property type="entry name" value="Deltex_fam"/>
</dbReference>
<dbReference type="Gene3D" id="3.30.40.10">
    <property type="entry name" value="Zinc/RING finger domain, C3HC4 (zinc finger)"/>
    <property type="match status" value="1"/>
</dbReference>
<feature type="compositionally biased region" description="Polar residues" evidence="12">
    <location>
        <begin position="454"/>
        <end position="476"/>
    </location>
</feature>
<keyword evidence="5 11" id="KW-0479">Metal-binding</keyword>
<evidence type="ECO:0000256" key="12">
    <source>
        <dbReference type="SAM" id="MobiDB-lite"/>
    </source>
</evidence>
<dbReference type="SMART" id="SM00184">
    <property type="entry name" value="RING"/>
    <property type="match status" value="1"/>
</dbReference>
<keyword evidence="8 11" id="KW-0862">Zinc</keyword>
<keyword evidence="4 11" id="KW-0808">Transferase</keyword>
<dbReference type="FunFam" id="3.30.390.130:FF:000001">
    <property type="entry name" value="Probable E3 ubiquitin-protein ligase DTX3"/>
    <property type="match status" value="1"/>
</dbReference>
<dbReference type="InterPro" id="IPR004170">
    <property type="entry name" value="WWE_dom"/>
</dbReference>
<evidence type="ECO:0000256" key="11">
    <source>
        <dbReference type="RuleBase" id="RU367105"/>
    </source>
</evidence>
<evidence type="ECO:0000259" key="13">
    <source>
        <dbReference type="PROSITE" id="PS50089"/>
    </source>
</evidence>
<comment type="subcellular location">
    <subcellularLocation>
        <location evidence="11">Cytoplasm</location>
    </subcellularLocation>
</comment>
<feature type="compositionally biased region" description="Low complexity" evidence="12">
    <location>
        <begin position="245"/>
        <end position="255"/>
    </location>
</feature>
<dbReference type="GO" id="GO:0061630">
    <property type="term" value="F:ubiquitin protein ligase activity"/>
    <property type="evidence" value="ECO:0007669"/>
    <property type="project" value="UniProtKB-UniRule"/>
</dbReference>
<evidence type="ECO:0000313" key="16">
    <source>
        <dbReference type="Proteomes" id="UP001347796"/>
    </source>
</evidence>
<feature type="compositionally biased region" description="Low complexity" evidence="12">
    <location>
        <begin position="191"/>
        <end position="202"/>
    </location>
</feature>
<feature type="compositionally biased region" description="Low complexity" evidence="12">
    <location>
        <begin position="329"/>
        <end position="339"/>
    </location>
</feature>
<reference evidence="15 16" key="1">
    <citation type="submission" date="2024-01" db="EMBL/GenBank/DDBJ databases">
        <title>The genome of the rayed Mediterranean limpet Patella caerulea (Linnaeus, 1758).</title>
        <authorList>
            <person name="Anh-Thu Weber A."/>
            <person name="Halstead-Nussloch G."/>
        </authorList>
    </citation>
    <scope>NUCLEOTIDE SEQUENCE [LARGE SCALE GENOMIC DNA]</scope>
    <source>
        <strain evidence="15">AATW-2023a</strain>
        <tissue evidence="15">Whole specimen</tissue>
    </source>
</reference>
<dbReference type="PANTHER" id="PTHR12622">
    <property type="entry name" value="DELTEX-RELATED"/>
    <property type="match status" value="1"/>
</dbReference>
<feature type="region of interest" description="Disordered" evidence="12">
    <location>
        <begin position="398"/>
        <end position="476"/>
    </location>
</feature>
<evidence type="ECO:0000256" key="4">
    <source>
        <dbReference type="ARBA" id="ARBA00022679"/>
    </source>
</evidence>
<keyword evidence="11" id="KW-0963">Cytoplasm</keyword>
<comment type="similarity">
    <text evidence="3 11">Belongs to the Deltex family.</text>
</comment>
<dbReference type="CDD" id="cd09633">
    <property type="entry name" value="Deltex_C"/>
    <property type="match status" value="1"/>
</dbReference>
<dbReference type="InterPro" id="IPR001841">
    <property type="entry name" value="Znf_RING"/>
</dbReference>
<dbReference type="Gene3D" id="3.30.390.130">
    <property type="match status" value="1"/>
</dbReference>
<dbReference type="EC" id="2.3.2.27" evidence="11"/>
<protein>
    <recommendedName>
        <fullName evidence="11">E3 ubiquitin-protein ligase</fullName>
        <ecNumber evidence="11">2.3.2.27</ecNumber>
    </recommendedName>
</protein>
<dbReference type="Gene3D" id="3.30.720.50">
    <property type="match status" value="2"/>
</dbReference>
<dbReference type="SUPFAM" id="SSF117839">
    <property type="entry name" value="WWE domain"/>
    <property type="match status" value="2"/>
</dbReference>
<dbReference type="GO" id="GO:0016567">
    <property type="term" value="P:protein ubiquitination"/>
    <property type="evidence" value="ECO:0007669"/>
    <property type="project" value="UniProtKB-UniRule"/>
</dbReference>
<dbReference type="GO" id="GO:0005737">
    <property type="term" value="C:cytoplasm"/>
    <property type="evidence" value="ECO:0007669"/>
    <property type="project" value="UniProtKB-SubCell"/>
</dbReference>